<evidence type="ECO:0000313" key="16">
    <source>
        <dbReference type="EMBL" id="KAL2645532.1"/>
    </source>
</evidence>
<comment type="similarity">
    <text evidence="3">Belongs to the XPG/RAD2 endonuclease family. XPG subfamily.</text>
</comment>
<evidence type="ECO:0000259" key="15">
    <source>
        <dbReference type="SMART" id="SM00485"/>
    </source>
</evidence>
<dbReference type="Gene3D" id="1.10.150.20">
    <property type="entry name" value="5' to 3' exonuclease, C-terminal subdomain"/>
    <property type="match status" value="1"/>
</dbReference>
<evidence type="ECO:0000256" key="11">
    <source>
        <dbReference type="ARBA" id="ARBA00023242"/>
    </source>
</evidence>
<feature type="region of interest" description="Disordered" evidence="13">
    <location>
        <begin position="1313"/>
        <end position="1431"/>
    </location>
</feature>
<evidence type="ECO:0000256" key="2">
    <source>
        <dbReference type="ARBA" id="ARBA00004123"/>
    </source>
</evidence>
<dbReference type="SMART" id="SM00279">
    <property type="entry name" value="HhH2"/>
    <property type="match status" value="1"/>
</dbReference>
<dbReference type="SMART" id="SM00485">
    <property type="entry name" value="XPGN"/>
    <property type="match status" value="1"/>
</dbReference>
<dbReference type="InterPro" id="IPR019974">
    <property type="entry name" value="XPG_CS"/>
</dbReference>
<feature type="compositionally biased region" description="Basic residues" evidence="13">
    <location>
        <begin position="1395"/>
        <end position="1405"/>
    </location>
</feature>
<comment type="cofactor">
    <cofactor evidence="1">
        <name>Mg(2+)</name>
        <dbReference type="ChEBI" id="CHEBI:18420"/>
    </cofactor>
</comment>
<keyword evidence="4" id="KW-0540">Nuclease</keyword>
<keyword evidence="17" id="KW-1185">Reference proteome</keyword>
<evidence type="ECO:0000256" key="9">
    <source>
        <dbReference type="ARBA" id="ARBA00022842"/>
    </source>
</evidence>
<dbReference type="Proteomes" id="UP001605036">
    <property type="component" value="Unassembled WGS sequence"/>
</dbReference>
<dbReference type="GO" id="GO:0016787">
    <property type="term" value="F:hydrolase activity"/>
    <property type="evidence" value="ECO:0007669"/>
    <property type="project" value="UniProtKB-KW"/>
</dbReference>
<dbReference type="GO" id="GO:0004519">
    <property type="term" value="F:endonuclease activity"/>
    <property type="evidence" value="ECO:0007669"/>
    <property type="project" value="UniProtKB-KW"/>
</dbReference>
<keyword evidence="6" id="KW-0255">Endonuclease</keyword>
<name>A0ABD1ZFY3_9MARC</name>
<dbReference type="FunFam" id="1.10.150.20:FF:000050">
    <property type="entry name" value="DNA repair protein UVH3"/>
    <property type="match status" value="1"/>
</dbReference>
<dbReference type="FunFam" id="3.40.50.1010:FF:000031">
    <property type="entry name" value="DNA repair protein UVH3"/>
    <property type="match status" value="1"/>
</dbReference>
<gene>
    <name evidence="16" type="ORF">R1flu_013119</name>
</gene>
<protein>
    <recommendedName>
        <fullName evidence="18">DNA repair protein UVH3</fullName>
    </recommendedName>
</protein>
<dbReference type="InterPro" id="IPR008918">
    <property type="entry name" value="HhH2"/>
</dbReference>
<sequence>MGVQGLWELLAPVGRRVSVDSLGNKKLAIDASIWIIQFMKAMRDENGDMIRNAHLLGFFRRICKLLFLRIKPVFVFDGGTPVLKRRTLIARRKQRENAQFKIRKTAEKLLLNHIRTRKLEEIASRISTGDKQKSADQLVNQDTAVPQSAVGAEMLQGSGEKGADEGSQSLPFGEKSEQEAVDALLAASLAAGYEHNMEADNSLAEEIFEVNNEENEVEEIVLPSTVKGLDPALLASLPASMQLELLVQMREQLVAENRQKFQKASKVPASFSQLQIQAYLKTVAFRREITEVQRAAGGGGVGGVPTTRIASTSDREFIFSNSFQGEKPAPRMIEEERRARHATNGTKKDVLVSFPGSKSKLFSAVQETQQSPLQEVPEEGVVSLVSTEINEKPVAGSVHTYVDEKGHVRVSRIRGMGVRMTRDLQWNLYLMKDSEARRSSETGTSDLPVIPSDQVLPAPVVSDDFISGAGKQGLQISFVDDGDLSKDGDLFEELVSVKGKEELSSILQSSSSPGNNVGDLTGFNDEDEDDFEWEEGFIAKSRNSSLHVDSTGCVGVLEVSPSTLIRREENDRKVLVTSKGDREMQETDDREHGGYEGSVVFAAVKNEDSVEATKLSLMMKDEGGSTVENVILEDGPSSGESEVEWEDGTGAVTTTDLDAGTSDRDVSSIESGPCEEAQIQEAIRRSLEEYHSPATKVSSRLLIKDLSDGSPSFASRIESTACLSPIRRADEEAEEIFLARERTRKGKGLLGQEEDLLPQCQPNISQVTSAQMDDCARNSIFRQAHAVDELEAVGRNENSSNDWEQVARTTSTAPRYSEEEKISDPIVVSPVKGAAARDGDVLSDGMIGSSVQDLDTIPVSVDGMKLPFEGKSFEQKVPSPTDTRSLATQLTSARKEVCGSISGHLSEAGSEAELLRDAEEIDLEKEREELRRTEKQFLLEREQLAREEEELQAELQAEREEIQAGLDKERDLLAREEMELRATQKRNERNAETVTGEMFSDVQELLRMFGLPYVVAPMEAEAQCAFLDATKLVDGVVTEDSDVFLFGGRNVYKNLFDDRKYVETYYMKDLESEMGMNREKLVRMALLLGSDYTEGISGIGIVNAIEVVNAFEEEDGLRKFRMWLDSPDMSIFNKVRGRVKGQNNGTVVAKVVSSENEQSEQTEVPEGGDVDQIVGNSFTHRQRIFIDEHRVVSKNWNIPDSFPSPAVIAAYISPMVDKSKETFSFGRPDLEALRRFCYEKFGWSKDKADELLLPVLKEFDRHETQTRLDSFYHFSQRFAKIRSRRIQRAVTGITGHRSEELMELPDHLLISSASVENKKRSNKTSPEESTDTNDRSDAGLTRAGRGRRGRGRAKAEMQIRMGGAEGEENIRNGKAQGTGKVKAGGNGKTGTRSVGRGRGKSRSRARGSESASETDADHSYVSKIGGSTRGYEDGVKFLKRKSNQISPVIRRSTRRSTQVSYAENSPENADGACSDGEIRAPEVAEDSRDELERKRSERESNIQSSDNVSQADHGGNDNPALPGASRTYDSDRDGIFFGVADTGKEEFGFRKEQASYLAHGGGFCVQEDEAFPTAPVMSSLEGIEKQSGFMPGGAVCCPEVEEDAVAKLSETPSDSNREDDTLYLSGLTYESHPMAKRLPFTPAGFMHGDPILERDTRFDPNDVLAVLRAHILAVAYENMRVAQAKYLKFGNRRRPDKEFPVKDMVWLKTPTISSLQILW</sequence>
<dbReference type="Pfam" id="PF00752">
    <property type="entry name" value="XPG_N"/>
    <property type="match status" value="1"/>
</dbReference>
<dbReference type="PRINTS" id="PR00066">
    <property type="entry name" value="XRODRMPGMNTG"/>
</dbReference>
<dbReference type="GO" id="GO:0006281">
    <property type="term" value="P:DNA repair"/>
    <property type="evidence" value="ECO:0007669"/>
    <property type="project" value="UniProtKB-KW"/>
</dbReference>
<feature type="compositionally biased region" description="Polar residues" evidence="13">
    <location>
        <begin position="1455"/>
        <end position="1467"/>
    </location>
</feature>
<dbReference type="Pfam" id="PF00867">
    <property type="entry name" value="XPG_I"/>
    <property type="match status" value="1"/>
</dbReference>
<dbReference type="PROSITE" id="PS00841">
    <property type="entry name" value="XPG_1"/>
    <property type="match status" value="1"/>
</dbReference>
<keyword evidence="10" id="KW-0234">DNA repair</keyword>
<evidence type="ECO:0000256" key="12">
    <source>
        <dbReference type="SAM" id="Coils"/>
    </source>
</evidence>
<feature type="compositionally biased region" description="Basic and acidic residues" evidence="13">
    <location>
        <begin position="1476"/>
        <end position="1500"/>
    </location>
</feature>
<evidence type="ECO:0000256" key="6">
    <source>
        <dbReference type="ARBA" id="ARBA00022759"/>
    </source>
</evidence>
<dbReference type="InterPro" id="IPR036279">
    <property type="entry name" value="5-3_exonuclease_C_sf"/>
</dbReference>
<feature type="domain" description="XPG N-terminal" evidence="15">
    <location>
        <begin position="1"/>
        <end position="98"/>
    </location>
</feature>
<feature type="region of interest" description="Disordered" evidence="13">
    <location>
        <begin position="506"/>
        <end position="526"/>
    </location>
</feature>
<comment type="subcellular location">
    <subcellularLocation>
        <location evidence="2">Nucleus</location>
    </subcellularLocation>
</comment>
<evidence type="ECO:0000256" key="10">
    <source>
        <dbReference type="ARBA" id="ARBA00023204"/>
    </source>
</evidence>
<dbReference type="PROSITE" id="PS00842">
    <property type="entry name" value="XPG_2"/>
    <property type="match status" value="1"/>
</dbReference>
<dbReference type="InterPro" id="IPR006084">
    <property type="entry name" value="XPG/Rad2"/>
</dbReference>
<dbReference type="GO" id="GO:0005634">
    <property type="term" value="C:nucleus"/>
    <property type="evidence" value="ECO:0007669"/>
    <property type="project" value="UniProtKB-SubCell"/>
</dbReference>
<keyword evidence="5" id="KW-0479">Metal-binding</keyword>
<dbReference type="InterPro" id="IPR006085">
    <property type="entry name" value="XPG_DNA_repair_N"/>
</dbReference>
<comment type="caution">
    <text evidence="16">The sequence shown here is derived from an EMBL/GenBank/DDBJ whole genome shotgun (WGS) entry which is preliminary data.</text>
</comment>
<dbReference type="GO" id="GO:0046872">
    <property type="term" value="F:metal ion binding"/>
    <property type="evidence" value="ECO:0007669"/>
    <property type="project" value="UniProtKB-KW"/>
</dbReference>
<dbReference type="SMART" id="SM00484">
    <property type="entry name" value="XPGI"/>
    <property type="match status" value="1"/>
</dbReference>
<dbReference type="SUPFAM" id="SSF47807">
    <property type="entry name" value="5' to 3' exonuclease, C-terminal subdomain"/>
    <property type="match status" value="1"/>
</dbReference>
<dbReference type="CDD" id="cd09868">
    <property type="entry name" value="PIN_XPG_RAD2"/>
    <property type="match status" value="2"/>
</dbReference>
<evidence type="ECO:0000256" key="13">
    <source>
        <dbReference type="SAM" id="MobiDB-lite"/>
    </source>
</evidence>
<feature type="region of interest" description="Disordered" evidence="13">
    <location>
        <begin position="1448"/>
        <end position="1528"/>
    </location>
</feature>
<reference evidence="16 17" key="1">
    <citation type="submission" date="2024-09" db="EMBL/GenBank/DDBJ databases">
        <title>Chromosome-scale assembly of Riccia fluitans.</title>
        <authorList>
            <person name="Paukszto L."/>
            <person name="Sawicki J."/>
            <person name="Karawczyk K."/>
            <person name="Piernik-Szablinska J."/>
            <person name="Szczecinska M."/>
            <person name="Mazdziarz M."/>
        </authorList>
    </citation>
    <scope>NUCLEOTIDE SEQUENCE [LARGE SCALE GENOMIC DNA]</scope>
    <source>
        <strain evidence="16">Rf_01</strain>
        <tissue evidence="16">Aerial parts of the thallus</tissue>
    </source>
</reference>
<dbReference type="Gene3D" id="3.40.50.1010">
    <property type="entry name" value="5'-nuclease"/>
    <property type="match status" value="2"/>
</dbReference>
<evidence type="ECO:0000256" key="3">
    <source>
        <dbReference type="ARBA" id="ARBA00005283"/>
    </source>
</evidence>
<evidence type="ECO:0000256" key="4">
    <source>
        <dbReference type="ARBA" id="ARBA00022722"/>
    </source>
</evidence>
<dbReference type="CDD" id="cd09904">
    <property type="entry name" value="H3TH_XPG"/>
    <property type="match status" value="1"/>
</dbReference>
<dbReference type="PRINTS" id="PR00853">
    <property type="entry name" value="XPGRADSUPER"/>
</dbReference>
<keyword evidence="11" id="KW-0539">Nucleus</keyword>
<evidence type="ECO:0008006" key="18">
    <source>
        <dbReference type="Google" id="ProtNLM"/>
    </source>
</evidence>
<dbReference type="InterPro" id="IPR006086">
    <property type="entry name" value="XPG-I_dom"/>
</dbReference>
<dbReference type="PANTHER" id="PTHR16171:SF7">
    <property type="entry name" value="DNA REPAIR PROTEIN RAD2"/>
    <property type="match status" value="1"/>
</dbReference>
<evidence type="ECO:0000313" key="17">
    <source>
        <dbReference type="Proteomes" id="UP001605036"/>
    </source>
</evidence>
<dbReference type="InterPro" id="IPR001044">
    <property type="entry name" value="XPG/Rad2_eukaryotes"/>
</dbReference>
<keyword evidence="7" id="KW-0227">DNA damage</keyword>
<organism evidence="16 17">
    <name type="scientific">Riccia fluitans</name>
    <dbReference type="NCBI Taxonomy" id="41844"/>
    <lineage>
        <taxon>Eukaryota</taxon>
        <taxon>Viridiplantae</taxon>
        <taxon>Streptophyta</taxon>
        <taxon>Embryophyta</taxon>
        <taxon>Marchantiophyta</taxon>
        <taxon>Marchantiopsida</taxon>
        <taxon>Marchantiidae</taxon>
        <taxon>Marchantiales</taxon>
        <taxon>Ricciaceae</taxon>
        <taxon>Riccia</taxon>
    </lineage>
</organism>
<evidence type="ECO:0000256" key="5">
    <source>
        <dbReference type="ARBA" id="ARBA00022723"/>
    </source>
</evidence>
<dbReference type="PANTHER" id="PTHR16171">
    <property type="entry name" value="DNA REPAIR PROTEIN COMPLEMENTING XP-G CELLS-RELATED"/>
    <property type="match status" value="1"/>
</dbReference>
<evidence type="ECO:0000259" key="14">
    <source>
        <dbReference type="SMART" id="SM00484"/>
    </source>
</evidence>
<evidence type="ECO:0000256" key="8">
    <source>
        <dbReference type="ARBA" id="ARBA00022801"/>
    </source>
</evidence>
<dbReference type="SUPFAM" id="SSF88723">
    <property type="entry name" value="PIN domain-like"/>
    <property type="match status" value="1"/>
</dbReference>
<feature type="coiled-coil region" evidence="12">
    <location>
        <begin position="916"/>
        <end position="986"/>
    </location>
</feature>
<evidence type="ECO:0000256" key="1">
    <source>
        <dbReference type="ARBA" id="ARBA00001946"/>
    </source>
</evidence>
<dbReference type="InterPro" id="IPR029060">
    <property type="entry name" value="PIN-like_dom_sf"/>
</dbReference>
<keyword evidence="12" id="KW-0175">Coiled coil</keyword>
<feature type="compositionally biased region" description="Polar residues" evidence="13">
    <location>
        <begin position="1501"/>
        <end position="1510"/>
    </location>
</feature>
<keyword evidence="9" id="KW-0460">Magnesium</keyword>
<evidence type="ECO:0000256" key="7">
    <source>
        <dbReference type="ARBA" id="ARBA00022763"/>
    </source>
</evidence>
<accession>A0ABD1ZFY3</accession>
<keyword evidence="8" id="KW-0378">Hydrolase</keyword>
<proteinExistence type="inferred from homology"/>
<dbReference type="EMBL" id="JBHFFA010000002">
    <property type="protein sequence ID" value="KAL2645532.1"/>
    <property type="molecule type" value="Genomic_DNA"/>
</dbReference>
<feature type="region of interest" description="Disordered" evidence="13">
    <location>
        <begin position="652"/>
        <end position="672"/>
    </location>
</feature>
<feature type="domain" description="XPG-I" evidence="14">
    <location>
        <begin position="1007"/>
        <end position="1076"/>
    </location>
</feature>